<evidence type="ECO:0000256" key="1">
    <source>
        <dbReference type="ARBA" id="ARBA00007619"/>
    </source>
</evidence>
<dbReference type="Pfam" id="PF00170">
    <property type="entry name" value="bZIP_1"/>
    <property type="match status" value="2"/>
</dbReference>
<feature type="compositionally biased region" description="Polar residues" evidence="8">
    <location>
        <begin position="73"/>
        <end position="82"/>
    </location>
</feature>
<dbReference type="PANTHER" id="PTHR23351:SF4">
    <property type="entry name" value="PROTEIN C-FOS"/>
    <property type="match status" value="1"/>
</dbReference>
<feature type="domain" description="BZIP" evidence="9">
    <location>
        <begin position="438"/>
        <end position="501"/>
    </location>
</feature>
<dbReference type="SMART" id="SM00338">
    <property type="entry name" value="BRLZ"/>
    <property type="match status" value="2"/>
</dbReference>
<reference evidence="10" key="1">
    <citation type="submission" date="2023-07" db="EMBL/GenBank/DDBJ databases">
        <title>Chromosome-level Genome Assembly of Striped Snakehead (Channa striata).</title>
        <authorList>
            <person name="Liu H."/>
        </authorList>
    </citation>
    <scope>NUCLEOTIDE SEQUENCE</scope>
    <source>
        <strain evidence="10">Gz</strain>
        <tissue evidence="10">Muscle</tissue>
    </source>
</reference>
<evidence type="ECO:0000256" key="6">
    <source>
        <dbReference type="ARBA" id="ARBA00061721"/>
    </source>
</evidence>
<dbReference type="GO" id="GO:0000978">
    <property type="term" value="F:RNA polymerase II cis-regulatory region sequence-specific DNA binding"/>
    <property type="evidence" value="ECO:0007669"/>
    <property type="project" value="TreeGrafter"/>
</dbReference>
<feature type="coiled-coil region" evidence="7">
    <location>
        <begin position="443"/>
        <end position="497"/>
    </location>
</feature>
<evidence type="ECO:0000256" key="7">
    <source>
        <dbReference type="SAM" id="Coils"/>
    </source>
</evidence>
<dbReference type="AlphaFoldDB" id="A0AA88SY37"/>
<organism evidence="10 11">
    <name type="scientific">Channa striata</name>
    <name type="common">Snakehead murrel</name>
    <name type="synonym">Ophicephalus striatus</name>
    <dbReference type="NCBI Taxonomy" id="64152"/>
    <lineage>
        <taxon>Eukaryota</taxon>
        <taxon>Metazoa</taxon>
        <taxon>Chordata</taxon>
        <taxon>Craniata</taxon>
        <taxon>Vertebrata</taxon>
        <taxon>Euteleostomi</taxon>
        <taxon>Actinopterygii</taxon>
        <taxon>Neopterygii</taxon>
        <taxon>Teleostei</taxon>
        <taxon>Neoteleostei</taxon>
        <taxon>Acanthomorphata</taxon>
        <taxon>Anabantaria</taxon>
        <taxon>Anabantiformes</taxon>
        <taxon>Channoidei</taxon>
        <taxon>Channidae</taxon>
        <taxon>Channa</taxon>
    </lineage>
</organism>
<evidence type="ECO:0000313" key="10">
    <source>
        <dbReference type="EMBL" id="KAK2856268.1"/>
    </source>
</evidence>
<feature type="region of interest" description="Disordered" evidence="8">
    <location>
        <begin position="1"/>
        <end position="126"/>
    </location>
</feature>
<name>A0AA88SY37_CHASR</name>
<dbReference type="FunFam" id="1.20.5.170:FF:000006">
    <property type="entry name" value="fos-related antigen 2 isoform X1"/>
    <property type="match status" value="2"/>
</dbReference>
<dbReference type="SUPFAM" id="SSF57959">
    <property type="entry name" value="Leucine zipper domain"/>
    <property type="match status" value="2"/>
</dbReference>
<dbReference type="PROSITE" id="PS00036">
    <property type="entry name" value="BZIP_BASIC"/>
    <property type="match status" value="2"/>
</dbReference>
<dbReference type="InterPro" id="IPR000837">
    <property type="entry name" value="AP-1"/>
</dbReference>
<evidence type="ECO:0000256" key="8">
    <source>
        <dbReference type="SAM" id="MobiDB-lite"/>
    </source>
</evidence>
<dbReference type="PRINTS" id="PR00042">
    <property type="entry name" value="LEUZIPPRFOS"/>
</dbReference>
<dbReference type="PANTHER" id="PTHR23351">
    <property type="entry name" value="FOS TRANSCRIPTION FACTOR-RELATED"/>
    <property type="match status" value="1"/>
</dbReference>
<dbReference type="InterPro" id="IPR046347">
    <property type="entry name" value="bZIP_sf"/>
</dbReference>
<feature type="compositionally biased region" description="Low complexity" evidence="8">
    <location>
        <begin position="27"/>
        <end position="40"/>
    </location>
</feature>
<comment type="caution">
    <text evidence="10">The sequence shown here is derived from an EMBL/GenBank/DDBJ whole genome shotgun (WGS) entry which is preliminary data.</text>
</comment>
<keyword evidence="2" id="KW-0238">DNA-binding</keyword>
<dbReference type="Gene3D" id="1.20.5.170">
    <property type="match status" value="2"/>
</dbReference>
<feature type="compositionally biased region" description="Basic and acidic residues" evidence="8">
    <location>
        <begin position="109"/>
        <end position="122"/>
    </location>
</feature>
<comment type="subunit">
    <text evidence="6">Heterodimer.</text>
</comment>
<dbReference type="CDD" id="cd14721">
    <property type="entry name" value="bZIP_Fos"/>
    <property type="match status" value="1"/>
</dbReference>
<dbReference type="EMBL" id="JAUPFM010000003">
    <property type="protein sequence ID" value="KAK2856268.1"/>
    <property type="molecule type" value="Genomic_DNA"/>
</dbReference>
<comment type="function">
    <text evidence="5">Nuclear phosphoprotein which forms a tight but non-covalently linked complex with the JUN/AP-1 transcription factor. FOS has a critical function in regulating the development of cells destined to form and maintain the skeleton. It is thought to have an important role in signal transduction, cell proliferation and differentiation.</text>
</comment>
<sequence length="531" mass="58228">MHPDSSTEFDSTSSCSAASPGGDTPGCSQHPSDSLSSSVDSSKDIETSAVDSFVPTVTAISTSPDLRWMVQPTVITSVSPSSRRTKTKAPGATQSSSPAGANKALNRKGQREQPSKEEEERRRIRRERNKIAAAKCRNRRRELIDTLQAETDKLEEEKSALQTEIADLLKEKERLEQVLSSHKPSCKLPANDDEGDNEDDVPTMLQDPPASPQLLSILEKGKTPESNMTIEEAPSGQDMDSVQCFPAAAILGNSNILLCSSAEDEALEDLKGDDLDDLVPSLEMAVTSEMPASVPDIDLSSPFCLSDWETLYKSVANDLESLSTPDMSSSPSCSTYRTVFSFNCSEIDSLTEKTTDKFPLTAVVAGSDMMPGQIPDPSLAAGSLPSLGPLAGISATTLTDQLKLADFRQLGSMLSPLHFLGRLGKRPLAIKTEIDEDEERRKRRREKNKVAAARCRNKKKERTDFLQRESERLEMVNSELKAQIEELRLERQQLMVMLNLHRPTCIVRTDSVKTPESEANPLLEQLSTDTK</sequence>
<keyword evidence="11" id="KW-1185">Reference proteome</keyword>
<evidence type="ECO:0000256" key="4">
    <source>
        <dbReference type="ARBA" id="ARBA00031103"/>
    </source>
</evidence>
<gene>
    <name evidence="10" type="ORF">Q5P01_005003</name>
</gene>
<feature type="region of interest" description="Disordered" evidence="8">
    <location>
        <begin position="183"/>
        <end position="210"/>
    </location>
</feature>
<keyword evidence="7" id="KW-0175">Coiled coil</keyword>
<evidence type="ECO:0000313" key="11">
    <source>
        <dbReference type="Proteomes" id="UP001187415"/>
    </source>
</evidence>
<feature type="compositionally biased region" description="Low complexity" evidence="8">
    <location>
        <begin position="1"/>
        <end position="16"/>
    </location>
</feature>
<dbReference type="InterPro" id="IPR004827">
    <property type="entry name" value="bZIP"/>
</dbReference>
<feature type="domain" description="BZIP" evidence="9">
    <location>
        <begin position="119"/>
        <end position="182"/>
    </location>
</feature>
<evidence type="ECO:0000256" key="3">
    <source>
        <dbReference type="ARBA" id="ARBA00029563"/>
    </source>
</evidence>
<protein>
    <recommendedName>
        <fullName evidence="3">Protein c-Fos</fullName>
    </recommendedName>
    <alternativeName>
        <fullName evidence="4">Cellular oncogene fos</fullName>
    </alternativeName>
</protein>
<dbReference type="GO" id="GO:0000981">
    <property type="term" value="F:DNA-binding transcription factor activity, RNA polymerase II-specific"/>
    <property type="evidence" value="ECO:0007669"/>
    <property type="project" value="TreeGrafter"/>
</dbReference>
<feature type="compositionally biased region" description="Acidic residues" evidence="8">
    <location>
        <begin position="191"/>
        <end position="201"/>
    </location>
</feature>
<dbReference type="PROSITE" id="PS50217">
    <property type="entry name" value="BZIP"/>
    <property type="match status" value="2"/>
</dbReference>
<comment type="similarity">
    <text evidence="1">Belongs to the bZIP family. Fos subfamily.</text>
</comment>
<evidence type="ECO:0000256" key="5">
    <source>
        <dbReference type="ARBA" id="ARBA00058242"/>
    </source>
</evidence>
<accession>A0AA88SY37</accession>
<proteinExistence type="inferred from homology"/>
<dbReference type="CDD" id="cd14722">
    <property type="entry name" value="bZIP_ATF3"/>
    <property type="match status" value="1"/>
</dbReference>
<feature type="region of interest" description="Disordered" evidence="8">
    <location>
        <begin position="511"/>
        <end position="531"/>
    </location>
</feature>
<evidence type="ECO:0000256" key="2">
    <source>
        <dbReference type="ARBA" id="ARBA00023125"/>
    </source>
</evidence>
<dbReference type="GO" id="GO:0005634">
    <property type="term" value="C:nucleus"/>
    <property type="evidence" value="ECO:0007669"/>
    <property type="project" value="TreeGrafter"/>
</dbReference>
<dbReference type="Proteomes" id="UP001187415">
    <property type="component" value="Unassembled WGS sequence"/>
</dbReference>
<evidence type="ECO:0000259" key="9">
    <source>
        <dbReference type="PROSITE" id="PS50217"/>
    </source>
</evidence>